<organism evidence="1 2">
    <name type="scientific">Brassica cretica</name>
    <name type="common">Mustard</name>
    <dbReference type="NCBI Taxonomy" id="69181"/>
    <lineage>
        <taxon>Eukaryota</taxon>
        <taxon>Viridiplantae</taxon>
        <taxon>Streptophyta</taxon>
        <taxon>Embryophyta</taxon>
        <taxon>Tracheophyta</taxon>
        <taxon>Spermatophyta</taxon>
        <taxon>Magnoliopsida</taxon>
        <taxon>eudicotyledons</taxon>
        <taxon>Gunneridae</taxon>
        <taxon>Pentapetalae</taxon>
        <taxon>rosids</taxon>
        <taxon>malvids</taxon>
        <taxon>Brassicales</taxon>
        <taxon>Brassicaceae</taxon>
        <taxon>Brassiceae</taxon>
        <taxon>Brassica</taxon>
    </lineage>
</organism>
<evidence type="ECO:0000313" key="2">
    <source>
        <dbReference type="Proteomes" id="UP000712600"/>
    </source>
</evidence>
<dbReference type="EMBL" id="QGKX02000996">
    <property type="protein sequence ID" value="KAF3557437.1"/>
    <property type="molecule type" value="Genomic_DNA"/>
</dbReference>
<protein>
    <submittedName>
        <fullName evidence="1">Uncharacterized protein</fullName>
    </submittedName>
</protein>
<name>A0A8S9R0Y7_BRACR</name>
<proteinExistence type="predicted"/>
<sequence length="301" mass="34004">MTLDADYLEALLKPMGSSTSLMCRLSPHNEMAIIKGFASNVHNFKKSDFFVRLDSASVAESLTNPLPPFPEDLLVVRNLLRGGPYFWGYFSPKRVRLEVAYHRFRLQPDLLVEEELEPSMDDFVPNAERERARVAGVALIRFNLSGFDTFDPNIDDFFEFGLPSAAGKSAELSQFRNASRMCNGGLLIMNDALNASRSEARTAHFRAEKAEREVARLKDGTVMNSLCEKELAAKEVRRGFRKGNMEVAEIVKNRFVQFTNEYGELKRSYQSMGEYRECHGTVGGLYLTIGSEYSFVSEMAK</sequence>
<gene>
    <name evidence="1" type="ORF">F2Q69_00012787</name>
</gene>
<reference evidence="1" key="1">
    <citation type="submission" date="2019-12" db="EMBL/GenBank/DDBJ databases">
        <title>Genome sequencing and annotation of Brassica cretica.</title>
        <authorList>
            <person name="Studholme D.J."/>
            <person name="Sarris P."/>
        </authorList>
    </citation>
    <scope>NUCLEOTIDE SEQUENCE</scope>
    <source>
        <strain evidence="1">PFS-109/04</strain>
        <tissue evidence="1">Leaf</tissue>
    </source>
</reference>
<evidence type="ECO:0000313" key="1">
    <source>
        <dbReference type="EMBL" id="KAF3557437.1"/>
    </source>
</evidence>
<comment type="caution">
    <text evidence="1">The sequence shown here is derived from an EMBL/GenBank/DDBJ whole genome shotgun (WGS) entry which is preliminary data.</text>
</comment>
<dbReference type="Proteomes" id="UP000712600">
    <property type="component" value="Unassembled WGS sequence"/>
</dbReference>
<dbReference type="AlphaFoldDB" id="A0A8S9R0Y7"/>
<accession>A0A8S9R0Y7</accession>